<dbReference type="EMBL" id="CP048788">
    <property type="protein sequence ID" value="QJF52816.1"/>
    <property type="molecule type" value="Genomic_DNA"/>
</dbReference>
<evidence type="ECO:0000313" key="1">
    <source>
        <dbReference type="EMBL" id="QJF52816.1"/>
    </source>
</evidence>
<evidence type="ECO:0000313" key="2">
    <source>
        <dbReference type="Proteomes" id="UP000503308"/>
    </source>
</evidence>
<proteinExistence type="predicted"/>
<name>A0A858T0S5_9RHOB</name>
<organism evidence="1 2">
    <name type="scientific">Roseobacter ponti</name>
    <dbReference type="NCBI Taxonomy" id="1891787"/>
    <lineage>
        <taxon>Bacteria</taxon>
        <taxon>Pseudomonadati</taxon>
        <taxon>Pseudomonadota</taxon>
        <taxon>Alphaproteobacteria</taxon>
        <taxon>Rhodobacterales</taxon>
        <taxon>Roseobacteraceae</taxon>
        <taxon>Roseobacter</taxon>
    </lineage>
</organism>
<dbReference type="KEGG" id="rpon:G3256_17370"/>
<accession>A0A858T0S5</accession>
<dbReference type="AlphaFoldDB" id="A0A858T0S5"/>
<dbReference type="Proteomes" id="UP000503308">
    <property type="component" value="Chromosome"/>
</dbReference>
<sequence>MKKARPKINLNKLREIGWSHWDPIGLNDRIEGWKDEPFEDEYDTYLVKAARMLRNQRSMDDVVEYLFFVETEYMGLGVGPNEAYIRERLARVVQAIADEPFI</sequence>
<reference evidence="1 2" key="1">
    <citation type="submission" date="2020-02" db="EMBL/GenBank/DDBJ databases">
        <title>Genome sequence of Roseobacter ponti.</title>
        <authorList>
            <person name="Hollensteiner J."/>
            <person name="Schneider D."/>
            <person name="Poehlein A."/>
            <person name="Daniel R."/>
        </authorList>
    </citation>
    <scope>NUCLEOTIDE SEQUENCE [LARGE SCALE GENOMIC DNA]</scope>
    <source>
        <strain evidence="1 2">DSM 106830</strain>
    </source>
</reference>
<keyword evidence="2" id="KW-1185">Reference proteome</keyword>
<gene>
    <name evidence="1" type="ORF">G3256_17370</name>
</gene>
<protein>
    <submittedName>
        <fullName evidence="1">Uncharacterized protein</fullName>
    </submittedName>
</protein>
<dbReference type="RefSeq" id="WP_169642033.1">
    <property type="nucleotide sequence ID" value="NZ_CP048788.1"/>
</dbReference>